<name>W4QU84_HALA3</name>
<keyword evidence="1" id="KW-0812">Transmembrane</keyword>
<dbReference type="AlphaFoldDB" id="W4QU84"/>
<dbReference type="Proteomes" id="UP000018896">
    <property type="component" value="Unassembled WGS sequence"/>
</dbReference>
<evidence type="ECO:0000313" key="3">
    <source>
        <dbReference type="Proteomes" id="UP000018896"/>
    </source>
</evidence>
<sequence length="66" mass="7338">MIRLLTSFMLFYFFIPNQISAFTIVANGVVDNETVTSSVGRLLFPIVITAVIALIVGIKHLVKKKK</sequence>
<protein>
    <submittedName>
        <fullName evidence="2">Uncharacterized protein</fullName>
    </submittedName>
</protein>
<keyword evidence="1" id="KW-1133">Transmembrane helix</keyword>
<comment type="caution">
    <text evidence="2">The sequence shown here is derived from an EMBL/GenBank/DDBJ whole genome shotgun (WGS) entry which is preliminary data.</text>
</comment>
<dbReference type="RefSeq" id="WP_035665252.1">
    <property type="nucleotide sequence ID" value="NZ_BAUV01000022.1"/>
</dbReference>
<gene>
    <name evidence="2" type="ORF">JCM9157_2858</name>
</gene>
<dbReference type="EMBL" id="BAUV01000022">
    <property type="protein sequence ID" value="GAE35730.1"/>
    <property type="molecule type" value="Genomic_DNA"/>
</dbReference>
<keyword evidence="3" id="KW-1185">Reference proteome</keyword>
<dbReference type="STRING" id="1236973.JCM9157_2858"/>
<evidence type="ECO:0000313" key="2">
    <source>
        <dbReference type="EMBL" id="GAE35730.1"/>
    </source>
</evidence>
<feature type="transmembrane region" description="Helical" evidence="1">
    <location>
        <begin position="42"/>
        <end position="62"/>
    </location>
</feature>
<proteinExistence type="predicted"/>
<reference evidence="2 3" key="1">
    <citation type="journal article" date="2014" name="Genome Announc.">
        <title>Draft Genome Sequences of Three Alkaliphilic Bacillus Strains, Bacillus wakoensis JCM 9140T, Bacillus akibai JCM 9157T, and Bacillus hemicellulosilyticus JCM 9152T.</title>
        <authorList>
            <person name="Yuki M."/>
            <person name="Oshima K."/>
            <person name="Suda W."/>
            <person name="Oshida Y."/>
            <person name="Kitamura K."/>
            <person name="Iida T."/>
            <person name="Hattori M."/>
            <person name="Ohkuma M."/>
        </authorList>
    </citation>
    <scope>NUCLEOTIDE SEQUENCE [LARGE SCALE GENOMIC DNA]</scope>
    <source>
        <strain evidence="2 3">JCM 9157</strain>
    </source>
</reference>
<organism evidence="2 3">
    <name type="scientific">Halalkalibacter akibai (strain ATCC 43226 / DSM 21942 / CIP 109018 / JCM 9157 / 1139)</name>
    <name type="common">Bacillus akibai</name>
    <dbReference type="NCBI Taxonomy" id="1236973"/>
    <lineage>
        <taxon>Bacteria</taxon>
        <taxon>Bacillati</taxon>
        <taxon>Bacillota</taxon>
        <taxon>Bacilli</taxon>
        <taxon>Bacillales</taxon>
        <taxon>Bacillaceae</taxon>
        <taxon>Halalkalibacter</taxon>
    </lineage>
</organism>
<evidence type="ECO:0000256" key="1">
    <source>
        <dbReference type="SAM" id="Phobius"/>
    </source>
</evidence>
<keyword evidence="1" id="KW-0472">Membrane</keyword>
<accession>W4QU84</accession>